<reference evidence="5 6" key="1">
    <citation type="submission" date="2020-04" db="EMBL/GenBank/DDBJ databases">
        <title>Novel species.</title>
        <authorList>
            <person name="Teo W.F.A."/>
            <person name="Lipun K."/>
            <person name="Srisuk N."/>
            <person name="Duangmal K."/>
        </authorList>
    </citation>
    <scope>NUCLEOTIDE SEQUENCE [LARGE SCALE GENOMIC DNA]</scope>
    <source>
        <strain evidence="5 6">K13G38</strain>
    </source>
</reference>
<evidence type="ECO:0000256" key="2">
    <source>
        <dbReference type="ARBA" id="ARBA00023125"/>
    </source>
</evidence>
<keyword evidence="1" id="KW-0805">Transcription regulation</keyword>
<feature type="domain" description="HTH gntR-type" evidence="4">
    <location>
        <begin position="1"/>
        <end position="71"/>
    </location>
</feature>
<dbReference type="InterPro" id="IPR000524">
    <property type="entry name" value="Tscrpt_reg_HTH_GntR"/>
</dbReference>
<evidence type="ECO:0000259" key="4">
    <source>
        <dbReference type="PROSITE" id="PS50949"/>
    </source>
</evidence>
<dbReference type="InterPro" id="IPR036388">
    <property type="entry name" value="WH-like_DNA-bd_sf"/>
</dbReference>
<dbReference type="Gene3D" id="1.20.120.530">
    <property type="entry name" value="GntR ligand-binding domain-like"/>
    <property type="match status" value="1"/>
</dbReference>
<organism evidence="5 6">
    <name type="scientific">Amycolatopsis acididurans</name>
    <dbReference type="NCBI Taxonomy" id="2724524"/>
    <lineage>
        <taxon>Bacteria</taxon>
        <taxon>Bacillati</taxon>
        <taxon>Actinomycetota</taxon>
        <taxon>Actinomycetes</taxon>
        <taxon>Pseudonocardiales</taxon>
        <taxon>Pseudonocardiaceae</taxon>
        <taxon>Amycolatopsis</taxon>
    </lineage>
</organism>
<protein>
    <submittedName>
        <fullName evidence="5">FadR family transcriptional regulator</fullName>
    </submittedName>
</protein>
<dbReference type="SUPFAM" id="SSF46785">
    <property type="entry name" value="Winged helix' DNA-binding domain"/>
    <property type="match status" value="1"/>
</dbReference>
<dbReference type="CDD" id="cd07377">
    <property type="entry name" value="WHTH_GntR"/>
    <property type="match status" value="1"/>
</dbReference>
<name>A0ABX1J9B1_9PSEU</name>
<keyword evidence="6" id="KW-1185">Reference proteome</keyword>
<proteinExistence type="predicted"/>
<accession>A0ABX1J9B1</accession>
<dbReference type="InterPro" id="IPR036390">
    <property type="entry name" value="WH_DNA-bd_sf"/>
</dbReference>
<dbReference type="SMART" id="SM00895">
    <property type="entry name" value="FCD"/>
    <property type="match status" value="1"/>
</dbReference>
<dbReference type="Pfam" id="PF07729">
    <property type="entry name" value="FCD"/>
    <property type="match status" value="1"/>
</dbReference>
<dbReference type="InterPro" id="IPR008920">
    <property type="entry name" value="TF_FadR/GntR_C"/>
</dbReference>
<dbReference type="Pfam" id="PF00392">
    <property type="entry name" value="GntR"/>
    <property type="match status" value="1"/>
</dbReference>
<evidence type="ECO:0000313" key="6">
    <source>
        <dbReference type="Proteomes" id="UP000715441"/>
    </source>
</evidence>
<evidence type="ECO:0000313" key="5">
    <source>
        <dbReference type="EMBL" id="NKQ56134.1"/>
    </source>
</evidence>
<dbReference type="PRINTS" id="PR00035">
    <property type="entry name" value="HTHGNTR"/>
</dbReference>
<dbReference type="PROSITE" id="PS50949">
    <property type="entry name" value="HTH_GNTR"/>
    <property type="match status" value="1"/>
</dbReference>
<keyword evidence="3" id="KW-0804">Transcription</keyword>
<dbReference type="SMART" id="SM00345">
    <property type="entry name" value="HTH_GNTR"/>
    <property type="match status" value="1"/>
</dbReference>
<dbReference type="Gene3D" id="1.10.10.10">
    <property type="entry name" value="Winged helix-like DNA-binding domain superfamily/Winged helix DNA-binding domain"/>
    <property type="match status" value="1"/>
</dbReference>
<dbReference type="InterPro" id="IPR011711">
    <property type="entry name" value="GntR_C"/>
</dbReference>
<dbReference type="PANTHER" id="PTHR43537">
    <property type="entry name" value="TRANSCRIPTIONAL REGULATOR, GNTR FAMILY"/>
    <property type="match status" value="1"/>
</dbReference>
<dbReference type="EMBL" id="JAAXLS010000020">
    <property type="protein sequence ID" value="NKQ56134.1"/>
    <property type="molecule type" value="Genomic_DNA"/>
</dbReference>
<keyword evidence="2" id="KW-0238">DNA-binding</keyword>
<dbReference type="SUPFAM" id="SSF48008">
    <property type="entry name" value="GntR ligand-binding domain-like"/>
    <property type="match status" value="1"/>
</dbReference>
<sequence length="227" mass="25086">MRPRQQVEAQLREAILSGTFKRGERFPSEAKLAEQFRVSRATIREALRALVSAGLISTVPGASGGSFVTYLDHHKLGELVSERLNNTLELGSIRYDEVAEFRNLLEVPTARLAAEHRTAAHLRQLHDVIEREKNTTVDDPGIPNFNAEFHSILAEASGNRLVATFVAALHRVAHPLGFIATSEEVGRNAVLHHIAIVSAIKAKDPDLAAKRMVEHLEYLREHAATAE</sequence>
<comment type="caution">
    <text evidence="5">The sequence shown here is derived from an EMBL/GenBank/DDBJ whole genome shotgun (WGS) entry which is preliminary data.</text>
</comment>
<evidence type="ECO:0000256" key="3">
    <source>
        <dbReference type="ARBA" id="ARBA00023163"/>
    </source>
</evidence>
<gene>
    <name evidence="5" type="ORF">HFP15_24965</name>
</gene>
<evidence type="ECO:0000256" key="1">
    <source>
        <dbReference type="ARBA" id="ARBA00023015"/>
    </source>
</evidence>
<dbReference type="Proteomes" id="UP000715441">
    <property type="component" value="Unassembled WGS sequence"/>
</dbReference>
<dbReference type="PANTHER" id="PTHR43537:SF5">
    <property type="entry name" value="UXU OPERON TRANSCRIPTIONAL REGULATOR"/>
    <property type="match status" value="1"/>
</dbReference>